<organism evidence="2 3">
    <name type="scientific">Tuber aestivum</name>
    <name type="common">summer truffle</name>
    <dbReference type="NCBI Taxonomy" id="59557"/>
    <lineage>
        <taxon>Eukaryota</taxon>
        <taxon>Fungi</taxon>
        <taxon>Dikarya</taxon>
        <taxon>Ascomycota</taxon>
        <taxon>Pezizomycotina</taxon>
        <taxon>Pezizomycetes</taxon>
        <taxon>Pezizales</taxon>
        <taxon>Tuberaceae</taxon>
        <taxon>Tuber</taxon>
    </lineage>
</organism>
<evidence type="ECO:0000313" key="3">
    <source>
        <dbReference type="Proteomes" id="UP001412239"/>
    </source>
</evidence>
<dbReference type="GO" id="GO:0005763">
    <property type="term" value="C:mitochondrial small ribosomal subunit"/>
    <property type="evidence" value="ECO:0007669"/>
    <property type="project" value="TreeGrafter"/>
</dbReference>
<reference evidence="2" key="1">
    <citation type="submission" date="2015-10" db="EMBL/GenBank/DDBJ databases">
        <authorList>
            <person name="Regsiter A."/>
            <person name="william w."/>
        </authorList>
    </citation>
    <scope>NUCLEOTIDE SEQUENCE</scope>
    <source>
        <strain evidence="2">Montdore</strain>
    </source>
</reference>
<sequence length="313" mass="35290">MPARPPPMTTIAKRAFGTSTPLQKGPHSARGAMSAWLSGPGAVFKQPTGEPQYISSYDRSTWERKDKDRNPDAFVQPYPFNRYFKSQPVLTDAFRNEIYARVKYRNLSIRQVSAALSVSIERVAAVVRLKQVEKEHVARGGRLSTFLTKALDQMLPVIDVPSSTDGKGRSGGGGAFEDIQELPIHSLAGRQVFVPTSESREFTRADAGKEFGLPAADVMVPHPDLVTLAKERFENVPLEERIVRQGERDRLEKRRREAENQRANERKRQKKVIEVGRWKWCLTEAETGKVGFRYGFPLPDRKKGHVKIPTHVS</sequence>
<dbReference type="PANTHER" id="PTHR28158:SF1">
    <property type="entry name" value="SMALL RIBOSOMAL SUBUNIT PROTEIN MS45"/>
    <property type="match status" value="1"/>
</dbReference>
<feature type="region of interest" description="Disordered" evidence="1">
    <location>
        <begin position="248"/>
        <end position="268"/>
    </location>
</feature>
<accession>A0A292PVI2</accession>
<protein>
    <recommendedName>
        <fullName evidence="4">37S ribosomal protein S35, mitochondrial</fullName>
    </recommendedName>
</protein>
<gene>
    <name evidence="2" type="ORF">GSTUAT00005074001</name>
</gene>
<evidence type="ECO:0000256" key="1">
    <source>
        <dbReference type="SAM" id="MobiDB-lite"/>
    </source>
</evidence>
<dbReference type="Pfam" id="PF12298">
    <property type="entry name" value="Bot1p"/>
    <property type="match status" value="1"/>
</dbReference>
<name>A0A292PVI2_9PEZI</name>
<dbReference type="GO" id="GO:0003735">
    <property type="term" value="F:structural constituent of ribosome"/>
    <property type="evidence" value="ECO:0007669"/>
    <property type="project" value="TreeGrafter"/>
</dbReference>
<evidence type="ECO:0008006" key="4">
    <source>
        <dbReference type="Google" id="ProtNLM"/>
    </source>
</evidence>
<dbReference type="GO" id="GO:0032543">
    <property type="term" value="P:mitochondrial translation"/>
    <property type="evidence" value="ECO:0007669"/>
    <property type="project" value="TreeGrafter"/>
</dbReference>
<dbReference type="PANTHER" id="PTHR28158">
    <property type="entry name" value="37S RIBOSOMAL PROTEIN S35, MITOCHONDRIAL"/>
    <property type="match status" value="1"/>
</dbReference>
<proteinExistence type="predicted"/>
<keyword evidence="3" id="KW-1185">Reference proteome</keyword>
<dbReference type="AlphaFoldDB" id="A0A292PVI2"/>
<dbReference type="Proteomes" id="UP001412239">
    <property type="component" value="Unassembled WGS sequence"/>
</dbReference>
<dbReference type="EMBL" id="LN891038">
    <property type="protein sequence ID" value="CUS10801.1"/>
    <property type="molecule type" value="Genomic_DNA"/>
</dbReference>
<feature type="region of interest" description="Disordered" evidence="1">
    <location>
        <begin position="1"/>
        <end position="32"/>
    </location>
</feature>
<evidence type="ECO:0000313" key="2">
    <source>
        <dbReference type="EMBL" id="CUS10801.1"/>
    </source>
</evidence>
<dbReference type="InterPro" id="IPR021036">
    <property type="entry name" value="Ribosomal_mS45"/>
</dbReference>